<sequence length="107" mass="12450">MRTSAEFSSLNSIADLSKQIVKFKKDDVYSLVYRLIILPLTLPVATATVERAFSAMKIVKHRLRSRMGDDWLNHCLVPYIENDVFDLIPNEIIMQHYQKIQNRLLSL</sequence>
<keyword evidence="4" id="KW-1185">Reference proteome</keyword>
<keyword evidence="1" id="KW-1133">Transmembrane helix</keyword>
<dbReference type="EMBL" id="KZ502939">
    <property type="protein sequence ID" value="PKU70279.1"/>
    <property type="molecule type" value="Genomic_DNA"/>
</dbReference>
<dbReference type="PANTHER" id="PTHR11697:SF230">
    <property type="entry name" value="ZINC FINGER, MYM DOMAIN CONTAINING 1"/>
    <property type="match status" value="1"/>
</dbReference>
<reference evidence="3 4" key="2">
    <citation type="journal article" date="2017" name="Nature">
        <title>The Apostasia genome and the evolution of orchids.</title>
        <authorList>
            <person name="Zhang G.Q."/>
            <person name="Liu K.W."/>
            <person name="Li Z."/>
            <person name="Lohaus R."/>
            <person name="Hsiao Y.Y."/>
            <person name="Niu S.C."/>
            <person name="Wang J.Y."/>
            <person name="Lin Y.C."/>
            <person name="Xu Q."/>
            <person name="Chen L.J."/>
            <person name="Yoshida K."/>
            <person name="Fujiwara S."/>
            <person name="Wang Z.W."/>
            <person name="Zhang Y.Q."/>
            <person name="Mitsuda N."/>
            <person name="Wang M."/>
            <person name="Liu G.H."/>
            <person name="Pecoraro L."/>
            <person name="Huang H.X."/>
            <person name="Xiao X.J."/>
            <person name="Lin M."/>
            <person name="Wu X.Y."/>
            <person name="Wu W.L."/>
            <person name="Chen Y.Y."/>
            <person name="Chang S.B."/>
            <person name="Sakamoto S."/>
            <person name="Ohme-Takagi M."/>
            <person name="Yagi M."/>
            <person name="Zeng S.J."/>
            <person name="Shen C.Y."/>
            <person name="Yeh C.M."/>
            <person name="Luo Y.B."/>
            <person name="Tsai W.C."/>
            <person name="Van de Peer Y."/>
            <person name="Liu Z.J."/>
        </authorList>
    </citation>
    <scope>NUCLEOTIDE SEQUENCE [LARGE SCALE GENOMIC DNA]</scope>
    <source>
        <tissue evidence="3">The whole plant</tissue>
    </source>
</reference>
<dbReference type="InterPro" id="IPR055298">
    <property type="entry name" value="AtLOH3-like"/>
</dbReference>
<evidence type="ECO:0000313" key="4">
    <source>
        <dbReference type="Proteomes" id="UP000233837"/>
    </source>
</evidence>
<feature type="domain" description="HAT C-terminal dimerisation" evidence="2">
    <location>
        <begin position="25"/>
        <end position="82"/>
    </location>
</feature>
<dbReference type="AlphaFoldDB" id="A0A2I0W3N8"/>
<protein>
    <recommendedName>
        <fullName evidence="2">HAT C-terminal dimerisation domain-containing protein</fullName>
    </recommendedName>
</protein>
<dbReference type="Pfam" id="PF05699">
    <property type="entry name" value="Dimer_Tnp_hAT"/>
    <property type="match status" value="1"/>
</dbReference>
<accession>A0A2I0W3N8</accession>
<keyword evidence="1" id="KW-0812">Transmembrane</keyword>
<reference evidence="3 4" key="1">
    <citation type="journal article" date="2016" name="Sci. Rep.">
        <title>The Dendrobium catenatum Lindl. genome sequence provides insights into polysaccharide synthase, floral development and adaptive evolution.</title>
        <authorList>
            <person name="Zhang G.Q."/>
            <person name="Xu Q."/>
            <person name="Bian C."/>
            <person name="Tsai W.C."/>
            <person name="Yeh C.M."/>
            <person name="Liu K.W."/>
            <person name="Yoshida K."/>
            <person name="Zhang L.S."/>
            <person name="Chang S.B."/>
            <person name="Chen F."/>
            <person name="Shi Y."/>
            <person name="Su Y.Y."/>
            <person name="Zhang Y.Q."/>
            <person name="Chen L.J."/>
            <person name="Yin Y."/>
            <person name="Lin M."/>
            <person name="Huang H."/>
            <person name="Deng H."/>
            <person name="Wang Z.W."/>
            <person name="Zhu S.L."/>
            <person name="Zhao X."/>
            <person name="Deng C."/>
            <person name="Niu S.C."/>
            <person name="Huang J."/>
            <person name="Wang M."/>
            <person name="Liu G.H."/>
            <person name="Yang H.J."/>
            <person name="Xiao X.J."/>
            <person name="Hsiao Y.Y."/>
            <person name="Wu W.L."/>
            <person name="Chen Y.Y."/>
            <person name="Mitsuda N."/>
            <person name="Ohme-Takagi M."/>
            <person name="Luo Y.B."/>
            <person name="Van de Peer Y."/>
            <person name="Liu Z.J."/>
        </authorList>
    </citation>
    <scope>NUCLEOTIDE SEQUENCE [LARGE SCALE GENOMIC DNA]</scope>
    <source>
        <tissue evidence="3">The whole plant</tissue>
    </source>
</reference>
<keyword evidence="1" id="KW-0472">Membrane</keyword>
<feature type="transmembrane region" description="Helical" evidence="1">
    <location>
        <begin position="31"/>
        <end position="53"/>
    </location>
</feature>
<name>A0A2I0W3N8_9ASPA</name>
<evidence type="ECO:0000256" key="1">
    <source>
        <dbReference type="SAM" id="Phobius"/>
    </source>
</evidence>
<proteinExistence type="predicted"/>
<evidence type="ECO:0000313" key="3">
    <source>
        <dbReference type="EMBL" id="PKU70279.1"/>
    </source>
</evidence>
<dbReference type="InterPro" id="IPR008906">
    <property type="entry name" value="HATC_C_dom"/>
</dbReference>
<dbReference type="GO" id="GO:0046983">
    <property type="term" value="F:protein dimerization activity"/>
    <property type="evidence" value="ECO:0007669"/>
    <property type="project" value="InterPro"/>
</dbReference>
<evidence type="ECO:0000259" key="2">
    <source>
        <dbReference type="Pfam" id="PF05699"/>
    </source>
</evidence>
<dbReference type="Proteomes" id="UP000233837">
    <property type="component" value="Unassembled WGS sequence"/>
</dbReference>
<gene>
    <name evidence="3" type="ORF">MA16_Dca021615</name>
</gene>
<dbReference type="PANTHER" id="PTHR11697">
    <property type="entry name" value="GENERAL TRANSCRIPTION FACTOR 2-RELATED ZINC FINGER PROTEIN"/>
    <property type="match status" value="1"/>
</dbReference>
<organism evidence="3 4">
    <name type="scientific">Dendrobium catenatum</name>
    <dbReference type="NCBI Taxonomy" id="906689"/>
    <lineage>
        <taxon>Eukaryota</taxon>
        <taxon>Viridiplantae</taxon>
        <taxon>Streptophyta</taxon>
        <taxon>Embryophyta</taxon>
        <taxon>Tracheophyta</taxon>
        <taxon>Spermatophyta</taxon>
        <taxon>Magnoliopsida</taxon>
        <taxon>Liliopsida</taxon>
        <taxon>Asparagales</taxon>
        <taxon>Orchidaceae</taxon>
        <taxon>Epidendroideae</taxon>
        <taxon>Malaxideae</taxon>
        <taxon>Dendrobiinae</taxon>
        <taxon>Dendrobium</taxon>
    </lineage>
</organism>